<name>H3NLC6_9FIRM</name>
<dbReference type="InterPro" id="IPR015414">
    <property type="entry name" value="TMEM64"/>
</dbReference>
<dbReference type="PANTHER" id="PTHR12677">
    <property type="entry name" value="GOLGI APPARATUS MEMBRANE PROTEIN TVP38-RELATED"/>
    <property type="match status" value="1"/>
</dbReference>
<evidence type="ECO:0000256" key="1">
    <source>
        <dbReference type="ARBA" id="ARBA00004651"/>
    </source>
</evidence>
<keyword evidence="3 6" id="KW-0812">Transmembrane</keyword>
<evidence type="ECO:0000256" key="3">
    <source>
        <dbReference type="ARBA" id="ARBA00022692"/>
    </source>
</evidence>
<dbReference type="RefSeq" id="WP_005396923.1">
    <property type="nucleotide sequence ID" value="NZ_JH601088.1"/>
</dbReference>
<sequence length="267" mass="31068">MNNKKHENKKNSKEFENVDDDSKESFIEENKNLKYKIKDFTHRTDDAEEQRYQEKQSKRLEEIKAEKLDESVAKKRKTIHRIGIGIAIIIIAITVYAFKEGYFVDQRKFGDFLAKFGFFAPIVFIVIQAFFTVFPVNPSGITNLSVILAYGPIYGFLLNYIAIMIGSIINFALGRRYGKKFVGLLFNEETINKQIDWLNKGNKIEKMFIIVLIVPFLPDDISCMICGMTNFKFSRFLAITAFFKVWAIGLILFIMQYGYEALYRIIF</sequence>
<accession>H3NLC6</accession>
<feature type="transmembrane region" description="Helical" evidence="6">
    <location>
        <begin position="207"/>
        <end position="229"/>
    </location>
</feature>
<comment type="caution">
    <text evidence="9">The sequence shown here is derived from an EMBL/GenBank/DDBJ whole genome shotgun (WGS) entry which is preliminary data.</text>
</comment>
<dbReference type="STRING" id="883114.HMPREF9709_00103"/>
<keyword evidence="4 6" id="KW-1133">Transmembrane helix</keyword>
<dbReference type="GeneID" id="96998126"/>
<evidence type="ECO:0000313" key="9">
    <source>
        <dbReference type="EMBL" id="EHR36007.1"/>
    </source>
</evidence>
<dbReference type="Pfam" id="PF09335">
    <property type="entry name" value="VTT_dom"/>
    <property type="match status" value="1"/>
</dbReference>
<dbReference type="GO" id="GO:0005886">
    <property type="term" value="C:plasma membrane"/>
    <property type="evidence" value="ECO:0007669"/>
    <property type="project" value="UniProtKB-SubCell"/>
</dbReference>
<evidence type="ECO:0000256" key="7">
    <source>
        <dbReference type="SAM" id="MobiDB-lite"/>
    </source>
</evidence>
<evidence type="ECO:0000256" key="2">
    <source>
        <dbReference type="ARBA" id="ARBA00022475"/>
    </source>
</evidence>
<evidence type="ECO:0000259" key="8">
    <source>
        <dbReference type="Pfam" id="PF09335"/>
    </source>
</evidence>
<feature type="transmembrane region" description="Helical" evidence="6">
    <location>
        <begin position="79"/>
        <end position="98"/>
    </location>
</feature>
<dbReference type="Proteomes" id="UP000004191">
    <property type="component" value="Unassembled WGS sequence"/>
</dbReference>
<comment type="subcellular location">
    <subcellularLocation>
        <location evidence="1 6">Cell membrane</location>
        <topology evidence="1 6">Multi-pass membrane protein</topology>
    </subcellularLocation>
</comment>
<feature type="transmembrane region" description="Helical" evidence="6">
    <location>
        <begin position="236"/>
        <end position="259"/>
    </location>
</feature>
<organism evidence="9 10">
    <name type="scientific">Helcococcus kunzii ATCC 51366</name>
    <dbReference type="NCBI Taxonomy" id="883114"/>
    <lineage>
        <taxon>Bacteria</taxon>
        <taxon>Bacillati</taxon>
        <taxon>Bacillota</taxon>
        <taxon>Tissierellia</taxon>
        <taxon>Tissierellales</taxon>
        <taxon>Peptoniphilaceae</taxon>
        <taxon>Helcococcus</taxon>
    </lineage>
</organism>
<dbReference type="InterPro" id="IPR032816">
    <property type="entry name" value="VTT_dom"/>
</dbReference>
<evidence type="ECO:0000313" key="10">
    <source>
        <dbReference type="Proteomes" id="UP000004191"/>
    </source>
</evidence>
<feature type="transmembrane region" description="Helical" evidence="6">
    <location>
        <begin position="118"/>
        <end position="136"/>
    </location>
</feature>
<keyword evidence="10" id="KW-1185">Reference proteome</keyword>
<keyword evidence="5 6" id="KW-0472">Membrane</keyword>
<dbReference type="AlphaFoldDB" id="H3NLC6"/>
<evidence type="ECO:0000256" key="6">
    <source>
        <dbReference type="RuleBase" id="RU366058"/>
    </source>
</evidence>
<reference evidence="9 10" key="1">
    <citation type="submission" date="2012-01" db="EMBL/GenBank/DDBJ databases">
        <title>The Genome Sequence of Helcococcus kunzii ATCC 51366.</title>
        <authorList>
            <consortium name="The Broad Institute Genome Sequencing Platform"/>
            <person name="Earl A."/>
            <person name="Ward D."/>
            <person name="Feldgarden M."/>
            <person name="Gevers D."/>
            <person name="Huys G."/>
            <person name="Young S.K."/>
            <person name="Zeng Q."/>
            <person name="Gargeya S."/>
            <person name="Fitzgerald M."/>
            <person name="Haas B."/>
            <person name="Abouelleil A."/>
            <person name="Alvarado L."/>
            <person name="Arachchi H.M."/>
            <person name="Berlin A."/>
            <person name="Chapman S.B."/>
            <person name="Gearin G."/>
            <person name="Goldberg J."/>
            <person name="Griggs A."/>
            <person name="Gujja S."/>
            <person name="Hansen M."/>
            <person name="Heiman D."/>
            <person name="Howarth C."/>
            <person name="Larimer J."/>
            <person name="Lui A."/>
            <person name="MacDonald P.J.P."/>
            <person name="McCowen C."/>
            <person name="Montmayeur A."/>
            <person name="Murphy C."/>
            <person name="Neiman D."/>
            <person name="Pearson M."/>
            <person name="Priest M."/>
            <person name="Roberts A."/>
            <person name="Saif S."/>
            <person name="Shea T."/>
            <person name="Sisk P."/>
            <person name="Stolte C."/>
            <person name="Sykes S."/>
            <person name="Wortman J."/>
            <person name="Nusbaum C."/>
            <person name="Birren B."/>
        </authorList>
    </citation>
    <scope>NUCLEOTIDE SEQUENCE [LARGE SCALE GENOMIC DNA]</scope>
    <source>
        <strain evidence="9 10">ATCC 51366</strain>
    </source>
</reference>
<feature type="region of interest" description="Disordered" evidence="7">
    <location>
        <begin position="1"/>
        <end position="24"/>
    </location>
</feature>
<feature type="domain" description="VTT" evidence="8">
    <location>
        <begin position="138"/>
        <end position="255"/>
    </location>
</feature>
<feature type="transmembrane region" description="Helical" evidence="6">
    <location>
        <begin position="148"/>
        <end position="173"/>
    </location>
</feature>
<dbReference type="PANTHER" id="PTHR12677:SF59">
    <property type="entry name" value="GOLGI APPARATUS MEMBRANE PROTEIN TVP38-RELATED"/>
    <property type="match status" value="1"/>
</dbReference>
<gene>
    <name evidence="9" type="ORF">HMPREF9709_00103</name>
</gene>
<evidence type="ECO:0000256" key="4">
    <source>
        <dbReference type="ARBA" id="ARBA00022989"/>
    </source>
</evidence>
<keyword evidence="2 6" id="KW-1003">Cell membrane</keyword>
<comment type="similarity">
    <text evidence="6">Belongs to the TVP38/TMEM64 family.</text>
</comment>
<dbReference type="EMBL" id="AGEI01000003">
    <property type="protein sequence ID" value="EHR36007.1"/>
    <property type="molecule type" value="Genomic_DNA"/>
</dbReference>
<dbReference type="eggNOG" id="COG0398">
    <property type="taxonomic scope" value="Bacteria"/>
</dbReference>
<proteinExistence type="inferred from homology"/>
<evidence type="ECO:0000256" key="5">
    <source>
        <dbReference type="ARBA" id="ARBA00023136"/>
    </source>
</evidence>
<protein>
    <recommendedName>
        <fullName evidence="6">TVP38/TMEM64 family membrane protein</fullName>
    </recommendedName>
</protein>
<dbReference type="HOGENOM" id="CLU_038944_5_2_9"/>